<accession>W7KS78</accession>
<sequence length="331" mass="38339">MAMRFLPGKKKHVSLIIKDHVIRYAELKNQRDLDLAKWDERFLPPGIIKDGKILDYDTLALILEECVNEWKIKNRQVYFTVPDPFIVLRKLTIPGDVQEDEIKGYLYMELGTSIHLPFEEPVFDYHVLSSNQKDSSEILLFAAPEEIVMEYTELFEDAKLRPAAADISSLALYRLYSSYFEEQQSEAIMLIQIDLNSAVCSIFESEIPVFMRNIAIETDLSKWGTAAAPNGEKKIEYSGKEEEVLHPLLDIYNDFEKVMNFFRYSLNQGQRQISRIIVTGDHPWLEKIHWDIKNRMEVPVVSFRDCLNSGQYELLKHSAFHVNIGLGLKEG</sequence>
<dbReference type="eggNOG" id="COG4972">
    <property type="taxonomic scope" value="Bacteria"/>
</dbReference>
<dbReference type="SUPFAM" id="SSF53067">
    <property type="entry name" value="Actin-like ATPase domain"/>
    <property type="match status" value="1"/>
</dbReference>
<organism evidence="1 2">
    <name type="scientific">Cytobacillus firmus DS1</name>
    <dbReference type="NCBI Taxonomy" id="1307436"/>
    <lineage>
        <taxon>Bacteria</taxon>
        <taxon>Bacillati</taxon>
        <taxon>Bacillota</taxon>
        <taxon>Bacilli</taxon>
        <taxon>Bacillales</taxon>
        <taxon>Bacillaceae</taxon>
        <taxon>Cytobacillus</taxon>
    </lineage>
</organism>
<dbReference type="PANTHER" id="PTHR32432">
    <property type="entry name" value="CELL DIVISION PROTEIN FTSA-RELATED"/>
    <property type="match status" value="1"/>
</dbReference>
<dbReference type="Gene3D" id="3.30.1490.300">
    <property type="match status" value="1"/>
</dbReference>
<dbReference type="PATRIC" id="fig|1307436.3.peg.4518"/>
<proteinExistence type="predicted"/>
<dbReference type="RefSeq" id="WP_035332589.1">
    <property type="nucleotide sequence ID" value="NZ_APVL01000023.1"/>
</dbReference>
<name>W7KS78_CYTFI</name>
<dbReference type="AlphaFoldDB" id="W7KS78"/>
<dbReference type="Proteomes" id="UP000019270">
    <property type="component" value="Unassembled WGS sequence"/>
</dbReference>
<dbReference type="Pfam" id="PF11104">
    <property type="entry name" value="PilM_2"/>
    <property type="match status" value="1"/>
</dbReference>
<reference evidence="1 2" key="2">
    <citation type="journal article" date="2016" name="Sci. Rep.">
        <title>A novel serine protease, Sep1, from Bacillus firmus DS-1 has nematicidal activity and degrades multiple intestinal-associated nematode proteins.</title>
        <authorList>
            <person name="Geng C."/>
            <person name="Nie X."/>
            <person name="Tang Z."/>
            <person name="Zhang Y."/>
            <person name="Lin J."/>
            <person name="Sun M."/>
            <person name="Peng D."/>
        </authorList>
    </citation>
    <scope>NUCLEOTIDE SEQUENCE [LARGE SCALE GENOMIC DNA]</scope>
    <source>
        <strain evidence="1 2">DS1</strain>
    </source>
</reference>
<dbReference type="PANTHER" id="PTHR32432:SF3">
    <property type="entry name" value="ETHANOLAMINE UTILIZATION PROTEIN EUTJ"/>
    <property type="match status" value="1"/>
</dbReference>
<evidence type="ECO:0000313" key="1">
    <source>
        <dbReference type="EMBL" id="EWG09008.1"/>
    </source>
</evidence>
<dbReference type="EMBL" id="APVL01000023">
    <property type="protein sequence ID" value="EWG09008.1"/>
    <property type="molecule type" value="Genomic_DNA"/>
</dbReference>
<dbReference type="InterPro" id="IPR005883">
    <property type="entry name" value="PilM"/>
</dbReference>
<dbReference type="InterPro" id="IPR050696">
    <property type="entry name" value="FtsA/MreB"/>
</dbReference>
<dbReference type="OrthoDB" id="2690797at2"/>
<protein>
    <submittedName>
        <fullName evidence="1">Tfp pilus assembly protein, ATPase PilM</fullName>
    </submittedName>
</protein>
<gene>
    <name evidence="1" type="ORF">PBF_21168</name>
</gene>
<evidence type="ECO:0000313" key="2">
    <source>
        <dbReference type="Proteomes" id="UP000019270"/>
    </source>
</evidence>
<comment type="caution">
    <text evidence="1">The sequence shown here is derived from an EMBL/GenBank/DDBJ whole genome shotgun (WGS) entry which is preliminary data.</text>
</comment>
<reference evidence="2" key="1">
    <citation type="submission" date="2013-03" db="EMBL/GenBank/DDBJ databases">
        <title>Draft genome sequence of Bacillus firmus DS1.</title>
        <authorList>
            <person name="Peng D."/>
            <person name="Zhu L."/>
            <person name="Sun M."/>
        </authorList>
    </citation>
    <scope>NUCLEOTIDE SEQUENCE [LARGE SCALE GENOMIC DNA]</scope>
    <source>
        <strain evidence="2">DS1</strain>
    </source>
</reference>
<dbReference type="InterPro" id="IPR043129">
    <property type="entry name" value="ATPase_NBD"/>
</dbReference>
<dbReference type="Gene3D" id="3.30.420.40">
    <property type="match status" value="2"/>
</dbReference>